<dbReference type="Proteomes" id="UP000822688">
    <property type="component" value="Chromosome 7"/>
</dbReference>
<keyword evidence="1" id="KW-0812">Transmembrane</keyword>
<keyword evidence="1" id="KW-0472">Membrane</keyword>
<protein>
    <submittedName>
        <fullName evidence="2">Uncharacterized protein</fullName>
    </submittedName>
</protein>
<keyword evidence="1" id="KW-1133">Transmembrane helix</keyword>
<dbReference type="EMBL" id="CM026428">
    <property type="protein sequence ID" value="KAG0565850.1"/>
    <property type="molecule type" value="Genomic_DNA"/>
</dbReference>
<comment type="caution">
    <text evidence="2">The sequence shown here is derived from an EMBL/GenBank/DDBJ whole genome shotgun (WGS) entry which is preliminary data.</text>
</comment>
<evidence type="ECO:0000313" key="3">
    <source>
        <dbReference type="Proteomes" id="UP000822688"/>
    </source>
</evidence>
<dbReference type="AlphaFoldDB" id="A0A8T0H3G1"/>
<evidence type="ECO:0000313" key="2">
    <source>
        <dbReference type="EMBL" id="KAG0565850.1"/>
    </source>
</evidence>
<evidence type="ECO:0000256" key="1">
    <source>
        <dbReference type="SAM" id="Phobius"/>
    </source>
</evidence>
<accession>A0A8T0H3G1</accession>
<name>A0A8T0H3G1_CERPU</name>
<keyword evidence="3" id="KW-1185">Reference proteome</keyword>
<reference evidence="2" key="1">
    <citation type="submission" date="2020-06" db="EMBL/GenBank/DDBJ databases">
        <title>WGS assembly of Ceratodon purpureus strain R40.</title>
        <authorList>
            <person name="Carey S.B."/>
            <person name="Jenkins J."/>
            <person name="Shu S."/>
            <person name="Lovell J.T."/>
            <person name="Sreedasyam A."/>
            <person name="Maumus F."/>
            <person name="Tiley G.P."/>
            <person name="Fernandez-Pozo N."/>
            <person name="Barry K."/>
            <person name="Chen C."/>
            <person name="Wang M."/>
            <person name="Lipzen A."/>
            <person name="Daum C."/>
            <person name="Saski C.A."/>
            <person name="Payton A.C."/>
            <person name="Mcbreen J.C."/>
            <person name="Conrad R.E."/>
            <person name="Kollar L.M."/>
            <person name="Olsson S."/>
            <person name="Huttunen S."/>
            <person name="Landis J.B."/>
            <person name="Wickett N.J."/>
            <person name="Johnson M.G."/>
            <person name="Rensing S.A."/>
            <person name="Grimwood J."/>
            <person name="Schmutz J."/>
            <person name="Mcdaniel S.F."/>
        </authorList>
    </citation>
    <scope>NUCLEOTIDE SEQUENCE</scope>
    <source>
        <strain evidence="2">R40</strain>
    </source>
</reference>
<sequence length="286" mass="32226">MVLTDHLVYQQGGSMYVPQGKDTADLISFQAHQEPPGTLLSTKNLFRLALVSTAMLLAILISTAYSLNRAAGAPSARGGWLETKQSPLHHVLLQDQSLSEEFQDTDSGLLQKIYDKATMEVKTLVIAETVVPQENREMLVKYVKQQLESSDVISTELKTAVMTMVNLAPEGSINRQDRGERGSLRNSAVIALIKTYQNNIHFMLIGVRVEPRLGWRWITPSERTAWNDNLSKVLYNKIRAEVRTFLAVGTPTQLLDVFNKVHLFLLRKHCKQCIYQGITLRGEYEL</sequence>
<proteinExistence type="predicted"/>
<feature type="transmembrane region" description="Helical" evidence="1">
    <location>
        <begin position="45"/>
        <end position="67"/>
    </location>
</feature>
<organism evidence="2 3">
    <name type="scientific">Ceratodon purpureus</name>
    <name type="common">Fire moss</name>
    <name type="synonym">Dicranum purpureum</name>
    <dbReference type="NCBI Taxonomy" id="3225"/>
    <lineage>
        <taxon>Eukaryota</taxon>
        <taxon>Viridiplantae</taxon>
        <taxon>Streptophyta</taxon>
        <taxon>Embryophyta</taxon>
        <taxon>Bryophyta</taxon>
        <taxon>Bryophytina</taxon>
        <taxon>Bryopsida</taxon>
        <taxon>Dicranidae</taxon>
        <taxon>Pseudoditrichales</taxon>
        <taxon>Ditrichaceae</taxon>
        <taxon>Ceratodon</taxon>
    </lineage>
</organism>
<gene>
    <name evidence="2" type="ORF">KC19_7G018000</name>
</gene>